<dbReference type="Proteomes" id="UP000189735">
    <property type="component" value="Unassembled WGS sequence"/>
</dbReference>
<dbReference type="EMBL" id="FUYG01000002">
    <property type="protein sequence ID" value="SKA86128.1"/>
    <property type="molecule type" value="Genomic_DNA"/>
</dbReference>
<gene>
    <name evidence="1" type="ORF">SAMN06295879_0876</name>
</gene>
<proteinExistence type="predicted"/>
<reference evidence="2" key="1">
    <citation type="submission" date="2017-02" db="EMBL/GenBank/DDBJ databases">
        <authorList>
            <person name="Varghese N."/>
            <person name="Submissions S."/>
        </authorList>
    </citation>
    <scope>NUCLEOTIDE SEQUENCE [LARGE SCALE GENOMIC DNA]</scope>
    <source>
        <strain evidence="2">VKM Ac-2052</strain>
    </source>
</reference>
<dbReference type="AlphaFoldDB" id="A0A1T4XAK4"/>
<protein>
    <recommendedName>
        <fullName evidence="3">AAA domain-containing protein</fullName>
    </recommendedName>
</protein>
<dbReference type="InterPro" id="IPR027417">
    <property type="entry name" value="P-loop_NTPase"/>
</dbReference>
<dbReference type="RefSeq" id="WP_244893143.1">
    <property type="nucleotide sequence ID" value="NZ_FUYG01000002.1"/>
</dbReference>
<organism evidence="1 2">
    <name type="scientific">Agreia bicolorata</name>
    <dbReference type="NCBI Taxonomy" id="110935"/>
    <lineage>
        <taxon>Bacteria</taxon>
        <taxon>Bacillati</taxon>
        <taxon>Actinomycetota</taxon>
        <taxon>Actinomycetes</taxon>
        <taxon>Micrococcales</taxon>
        <taxon>Microbacteriaceae</taxon>
        <taxon>Agreia</taxon>
    </lineage>
</organism>
<name>A0A1T4XAK4_9MICO</name>
<evidence type="ECO:0000313" key="1">
    <source>
        <dbReference type="EMBL" id="SKA86128.1"/>
    </source>
</evidence>
<dbReference type="Gene3D" id="3.40.50.300">
    <property type="entry name" value="P-loop containing nucleotide triphosphate hydrolases"/>
    <property type="match status" value="1"/>
</dbReference>
<evidence type="ECO:0008006" key="3">
    <source>
        <dbReference type="Google" id="ProtNLM"/>
    </source>
</evidence>
<accession>A0A1T4XAK4</accession>
<sequence>MIVWLHGTHGAGKTTTAALLQKLLPNSRVLDAKTASPERVAQQIADSVLRAYT</sequence>
<dbReference type="SUPFAM" id="SSF52540">
    <property type="entry name" value="P-loop containing nucleoside triphosphate hydrolases"/>
    <property type="match status" value="1"/>
</dbReference>
<evidence type="ECO:0000313" key="2">
    <source>
        <dbReference type="Proteomes" id="UP000189735"/>
    </source>
</evidence>